<comment type="caution">
    <text evidence="2">The sequence shown here is derived from an EMBL/GenBank/DDBJ whole genome shotgun (WGS) entry which is preliminary data.</text>
</comment>
<dbReference type="InterPro" id="IPR002625">
    <property type="entry name" value="Smr_dom"/>
</dbReference>
<sequence>MITFVQIISNKMNIEKGDKVRFLNDVGGGVVTRIVGKTVYVEDNDGFEIPALITQVVLVETKEKPRQEQVRKVDDASLLTTSQRANDREADPVAYLAFLQGDKPNSQTGDFRVFFVNDSPFHVSYTVASSVVNASGMALMYQGVAEPFSKPLLDKVPGRLIDDKALVVQLLLFKKGGHYAIHEPVSNTFKMKLHKLVREGGALKNDYFEEKAFLFPVLKSKLHVKAEELIENGIAKDIPTQAKPTKSTRKLQPGETLEVDLHIHELVADSRGMSNSEMMKIQIDTFTHTIEEHLQTKGVRLIFIHGVGNGVLKQEIIRLLKSKYKHLYYQDASFKEYGYGATMVVI</sequence>
<dbReference type="Pfam" id="PF09640">
    <property type="entry name" value="DUF2027"/>
    <property type="match status" value="1"/>
</dbReference>
<dbReference type="InterPro" id="IPR018598">
    <property type="entry name" value="DUF2027"/>
</dbReference>
<reference evidence="2 3" key="1">
    <citation type="submission" date="2018-06" db="EMBL/GenBank/DDBJ databases">
        <title>Genomic Encyclopedia of Archaeal and Bacterial Type Strains, Phase II (KMG-II): from individual species to whole genera.</title>
        <authorList>
            <person name="Goeker M."/>
        </authorList>
    </citation>
    <scope>NUCLEOTIDE SEQUENCE [LARGE SCALE GENOMIC DNA]</scope>
    <source>
        <strain evidence="2 3">DSM 6779</strain>
    </source>
</reference>
<accession>A0A2W7N2X5</accession>
<dbReference type="Gene3D" id="3.30.1370.110">
    <property type="match status" value="1"/>
</dbReference>
<protein>
    <submittedName>
        <fullName evidence="2">Smr domain-containing protein</fullName>
    </submittedName>
</protein>
<gene>
    <name evidence="2" type="ORF">LX69_02421</name>
</gene>
<dbReference type="PROSITE" id="PS50828">
    <property type="entry name" value="SMR"/>
    <property type="match status" value="1"/>
</dbReference>
<dbReference type="OrthoDB" id="1524810at2"/>
<dbReference type="Proteomes" id="UP000249239">
    <property type="component" value="Unassembled WGS sequence"/>
</dbReference>
<evidence type="ECO:0000259" key="1">
    <source>
        <dbReference type="PROSITE" id="PS50828"/>
    </source>
</evidence>
<dbReference type="EMBL" id="QKZK01000020">
    <property type="protein sequence ID" value="PZX14408.1"/>
    <property type="molecule type" value="Genomic_DNA"/>
</dbReference>
<dbReference type="Gene3D" id="2.60.40.1600">
    <property type="entry name" value="Smr-associated-like"/>
    <property type="match status" value="1"/>
</dbReference>
<name>A0A2W7N2X5_9BACT</name>
<dbReference type="InterPro" id="IPR036063">
    <property type="entry name" value="Smr_dom_sf"/>
</dbReference>
<dbReference type="Pfam" id="PF01713">
    <property type="entry name" value="Smr"/>
    <property type="match status" value="1"/>
</dbReference>
<dbReference type="InterPro" id="IPR036781">
    <property type="entry name" value="Smr_assoc-like_sf"/>
</dbReference>
<proteinExistence type="predicted"/>
<organism evidence="2 3">
    <name type="scientific">Breznakibacter xylanolyticus</name>
    <dbReference type="NCBI Taxonomy" id="990"/>
    <lineage>
        <taxon>Bacteria</taxon>
        <taxon>Pseudomonadati</taxon>
        <taxon>Bacteroidota</taxon>
        <taxon>Bacteroidia</taxon>
        <taxon>Marinilabiliales</taxon>
        <taxon>Marinilabiliaceae</taxon>
        <taxon>Breznakibacter</taxon>
    </lineage>
</organism>
<feature type="domain" description="Smr" evidence="1">
    <location>
        <begin position="300"/>
        <end position="346"/>
    </location>
</feature>
<dbReference type="AlphaFoldDB" id="A0A2W7N2X5"/>
<evidence type="ECO:0000313" key="3">
    <source>
        <dbReference type="Proteomes" id="UP000249239"/>
    </source>
</evidence>
<evidence type="ECO:0000313" key="2">
    <source>
        <dbReference type="EMBL" id="PZX14408.1"/>
    </source>
</evidence>
<keyword evidence="3" id="KW-1185">Reference proteome</keyword>
<dbReference type="SUPFAM" id="SSF158949">
    <property type="entry name" value="Smr-associated domain-like"/>
    <property type="match status" value="1"/>
</dbReference>